<feature type="domain" description="Carboxylesterase type B" evidence="4">
    <location>
        <begin position="164"/>
        <end position="682"/>
    </location>
</feature>
<dbReference type="STRING" id="1314782.A0A165TZW4"/>
<evidence type="ECO:0000313" key="5">
    <source>
        <dbReference type="EMBL" id="KZT27425.1"/>
    </source>
</evidence>
<feature type="chain" id="PRO_5007748584" description="Carboxylic ester hydrolase" evidence="3">
    <location>
        <begin position="19"/>
        <end position="694"/>
    </location>
</feature>
<reference evidence="5 6" key="1">
    <citation type="journal article" date="2016" name="Mol. Biol. Evol.">
        <title>Comparative Genomics of Early-Diverging Mushroom-Forming Fungi Provides Insights into the Origins of Lignocellulose Decay Capabilities.</title>
        <authorList>
            <person name="Nagy L.G."/>
            <person name="Riley R."/>
            <person name="Tritt A."/>
            <person name="Adam C."/>
            <person name="Daum C."/>
            <person name="Floudas D."/>
            <person name="Sun H."/>
            <person name="Yadav J.S."/>
            <person name="Pangilinan J."/>
            <person name="Larsson K.H."/>
            <person name="Matsuura K."/>
            <person name="Barry K."/>
            <person name="Labutti K."/>
            <person name="Kuo R."/>
            <person name="Ohm R.A."/>
            <person name="Bhattacharya S.S."/>
            <person name="Shirouzu T."/>
            <person name="Yoshinaga Y."/>
            <person name="Martin F.M."/>
            <person name="Grigoriev I.V."/>
            <person name="Hibbett D.S."/>
        </authorList>
    </citation>
    <scope>NUCLEOTIDE SEQUENCE [LARGE SCALE GENOMIC DNA]</scope>
    <source>
        <strain evidence="5 6">HHB14362 ss-1</strain>
    </source>
</reference>
<dbReference type="Proteomes" id="UP000076761">
    <property type="component" value="Unassembled WGS sequence"/>
</dbReference>
<keyword evidence="2 3" id="KW-0378">Hydrolase</keyword>
<dbReference type="SUPFAM" id="SSF53474">
    <property type="entry name" value="alpha/beta-Hydrolases"/>
    <property type="match status" value="1"/>
</dbReference>
<dbReference type="GO" id="GO:0016787">
    <property type="term" value="F:hydrolase activity"/>
    <property type="evidence" value="ECO:0007669"/>
    <property type="project" value="UniProtKB-KW"/>
</dbReference>
<keyword evidence="3" id="KW-0732">Signal</keyword>
<dbReference type="EMBL" id="KV425562">
    <property type="protein sequence ID" value="KZT27425.1"/>
    <property type="molecule type" value="Genomic_DNA"/>
</dbReference>
<dbReference type="InParanoid" id="A0A165TZW4"/>
<gene>
    <name evidence="5" type="ORF">NEOLEDRAFT_141151</name>
</gene>
<dbReference type="EC" id="3.1.1.-" evidence="3"/>
<dbReference type="InterPro" id="IPR019826">
    <property type="entry name" value="Carboxylesterase_B_AS"/>
</dbReference>
<accession>A0A165TZW4</accession>
<proteinExistence type="inferred from homology"/>
<dbReference type="InterPro" id="IPR029058">
    <property type="entry name" value="AB_hydrolase_fold"/>
</dbReference>
<dbReference type="AlphaFoldDB" id="A0A165TZW4"/>
<sequence length="694" mass="74313">MFTVLIFTLAILWQSVHAFQLYPDTGVVIVSNNDLDPSNPNRASALYLKSSFGCMQAYQACAQLQETLLPAPNATGLTSANLTTALTSGTHGLAINSAQRIWMAGAAPYECAVFSPDISLASKSGSQSATDLGEELPVLCTNTAPPMQRNSTLQDSSYQIQLSTNTAGTLIGFRDQFSFKFLGVKYAESTAGLGRFEPPVALQLGPSMVRTAFEYGSICAQPPDADNGHLVYSGEDCLQLNVFTPVVNTGLSASAGTAKLPVMFYIHGGGLNTGDSGPFPFNMTTDGYVGPSISNMLDGTNMASYGGVVVVTINYRLNALGWFNASNAALKDALLALHWVQDNIVAFGGDPTRVLIFGESAGGTMVRYLLGTNPKYTEGLFSSAILESDFGQSTPFTPPSYVFNTSLTLAKNLGCAPNSSSSLTASVISCMQSLPASSLSLASYNLGVSWNIVIDGDYVLTDIASSIQDGVYARVPTIWASNQCEWCYFMPTTISPASPPSVFPDSLSQLLNQTQAQILLNASSLSENYPYRTAAGVDGISGAVLQLGQLMTDWDVHCPMVYLSSLETNTTNPRNSYKVEFGVGLGSPLTPNPATCPGQVCHADELYWVFASAELDNVYQPLTMEQVEVTRDVVSRWTSLARDGTPNYPGATLEWPVYTGDNEVVINWTTTIQPYRVEQCDFLQSELGLAFRGP</sequence>
<comment type="similarity">
    <text evidence="1 3">Belongs to the type-B carboxylesterase/lipase family.</text>
</comment>
<dbReference type="Gene3D" id="3.40.50.1820">
    <property type="entry name" value="alpha/beta hydrolase"/>
    <property type="match status" value="1"/>
</dbReference>
<name>A0A165TZW4_9AGAM</name>
<keyword evidence="6" id="KW-1185">Reference proteome</keyword>
<dbReference type="OrthoDB" id="408631at2759"/>
<dbReference type="Pfam" id="PF00135">
    <property type="entry name" value="COesterase"/>
    <property type="match status" value="1"/>
</dbReference>
<dbReference type="PROSITE" id="PS00122">
    <property type="entry name" value="CARBOXYLESTERASE_B_1"/>
    <property type="match status" value="1"/>
</dbReference>
<evidence type="ECO:0000259" key="4">
    <source>
        <dbReference type="Pfam" id="PF00135"/>
    </source>
</evidence>
<organism evidence="5 6">
    <name type="scientific">Neolentinus lepideus HHB14362 ss-1</name>
    <dbReference type="NCBI Taxonomy" id="1314782"/>
    <lineage>
        <taxon>Eukaryota</taxon>
        <taxon>Fungi</taxon>
        <taxon>Dikarya</taxon>
        <taxon>Basidiomycota</taxon>
        <taxon>Agaricomycotina</taxon>
        <taxon>Agaricomycetes</taxon>
        <taxon>Gloeophyllales</taxon>
        <taxon>Gloeophyllaceae</taxon>
        <taxon>Neolentinus</taxon>
    </lineage>
</organism>
<dbReference type="ESTHER" id="9homo-a0a165tzw4">
    <property type="family name" value="Fungal_carboxylesterase_lipase"/>
</dbReference>
<evidence type="ECO:0000256" key="3">
    <source>
        <dbReference type="RuleBase" id="RU361235"/>
    </source>
</evidence>
<evidence type="ECO:0000313" key="6">
    <source>
        <dbReference type="Proteomes" id="UP000076761"/>
    </source>
</evidence>
<evidence type="ECO:0000256" key="1">
    <source>
        <dbReference type="ARBA" id="ARBA00005964"/>
    </source>
</evidence>
<dbReference type="PANTHER" id="PTHR11559">
    <property type="entry name" value="CARBOXYLESTERASE"/>
    <property type="match status" value="1"/>
</dbReference>
<protein>
    <recommendedName>
        <fullName evidence="3">Carboxylic ester hydrolase</fullName>
        <ecNumber evidence="3">3.1.1.-</ecNumber>
    </recommendedName>
</protein>
<feature type="signal peptide" evidence="3">
    <location>
        <begin position="1"/>
        <end position="18"/>
    </location>
</feature>
<dbReference type="InterPro" id="IPR050309">
    <property type="entry name" value="Type-B_Carboxylest/Lipase"/>
</dbReference>
<dbReference type="InterPro" id="IPR002018">
    <property type="entry name" value="CarbesteraseB"/>
</dbReference>
<evidence type="ECO:0000256" key="2">
    <source>
        <dbReference type="ARBA" id="ARBA00022801"/>
    </source>
</evidence>